<dbReference type="GO" id="GO:0043565">
    <property type="term" value="F:sequence-specific DNA binding"/>
    <property type="evidence" value="ECO:0007669"/>
    <property type="project" value="InterPro"/>
</dbReference>
<dbReference type="InterPro" id="IPR011006">
    <property type="entry name" value="CheY-like_superfamily"/>
</dbReference>
<dbReference type="Gene3D" id="3.40.50.300">
    <property type="entry name" value="P-loop containing nucleotide triphosphate hydrolases"/>
    <property type="match status" value="1"/>
</dbReference>
<dbReference type="InterPro" id="IPR025662">
    <property type="entry name" value="Sigma_54_int_dom_ATP-bd_1"/>
</dbReference>
<dbReference type="Pfam" id="PF00158">
    <property type="entry name" value="Sigma54_activat"/>
    <property type="match status" value="1"/>
</dbReference>
<dbReference type="InterPro" id="IPR058031">
    <property type="entry name" value="AAA_lid_NorR"/>
</dbReference>
<evidence type="ECO:0000256" key="3">
    <source>
        <dbReference type="ARBA" id="ARBA00022490"/>
    </source>
</evidence>
<sequence>MTDRTKIPAGAHLVRDAPASRNDKHRAQGPLLQEIWIVDDDRGVRFVLAEALRDAGLAVREFGDAEAARAALRDERPALLLTDVRMPGEDGLSLLHDLQQRAIGPVIVMSAYTDVATTAAAYRAGAVDYLAKPFDLDHAVAVVQRVLAGAANVAAPAPAAPVARHALLGDSAPMREVFRLIGRVAASDLNVLVTGETGTGKELVARALHEESARREQPFIALNTAAIPSELLESELFGHEAGAFTGATRRVAGRFEQAEGGTLFLDEIGDMPLILQTRLLRVLAGGEFYRVGGRELIRCNVRIVAATHQDLSARVAAGAFRADLMHRLDVVRIELPPLRSRRGDIALLAQHFLAATAQELKLSPKRFSRAALKLVAQRDYPGNVRELENLCRRLAVIAPGSEILPGDLGDAADTARGGEWTDALREWAAQALADGEADIHARAREALDQTLLQAALQAHEGHRQNAAQALGVGRNTLTRKLGASRTRRR</sequence>
<evidence type="ECO:0000256" key="5">
    <source>
        <dbReference type="ARBA" id="ARBA00022553"/>
    </source>
</evidence>
<evidence type="ECO:0000256" key="8">
    <source>
        <dbReference type="ARBA" id="ARBA00023012"/>
    </source>
</evidence>
<comment type="subcellular location">
    <subcellularLocation>
        <location evidence="1 15">Cytoplasm</location>
    </subcellularLocation>
</comment>
<keyword evidence="12 15" id="KW-0804">Transcription</keyword>
<dbReference type="InterPro" id="IPR002197">
    <property type="entry name" value="HTH_Fis"/>
</dbReference>
<dbReference type="InterPro" id="IPR025944">
    <property type="entry name" value="Sigma_54_int_dom_CS"/>
</dbReference>
<keyword evidence="9 15" id="KW-0805">Transcription regulation</keyword>
<dbReference type="GO" id="GO:0000156">
    <property type="term" value="F:phosphorelay response regulator activity"/>
    <property type="evidence" value="ECO:0007669"/>
    <property type="project" value="UniProtKB-UniRule"/>
</dbReference>
<accession>A0AB74USI0</accession>
<dbReference type="SUPFAM" id="SSF46689">
    <property type="entry name" value="Homeodomain-like"/>
    <property type="match status" value="1"/>
</dbReference>
<keyword evidence="13 15" id="KW-0535">Nitrogen fixation</keyword>
<dbReference type="NCBIfam" id="TIGR01818">
    <property type="entry name" value="ntrC"/>
    <property type="match status" value="1"/>
</dbReference>
<evidence type="ECO:0000256" key="1">
    <source>
        <dbReference type="ARBA" id="ARBA00004496"/>
    </source>
</evidence>
<dbReference type="PROSITE" id="PS50045">
    <property type="entry name" value="SIGMA54_INTERACT_4"/>
    <property type="match status" value="1"/>
</dbReference>
<keyword evidence="8 15" id="KW-0902">Two-component regulatory system</keyword>
<feature type="domain" description="Response regulatory" evidence="17">
    <location>
        <begin position="34"/>
        <end position="147"/>
    </location>
</feature>
<comment type="function">
    <text evidence="15">Member of the two-component regulatory system NtrB/NtrC, which controls expression of the nitrogen-regulated (ntr) genes in response to nitrogen limitation. Phosphorylated NtrC binds directly to DNA and stimulates the formation of open promoter-sigma54-RNA polymerase complexes.</text>
</comment>
<dbReference type="Gene3D" id="1.10.10.60">
    <property type="entry name" value="Homeodomain-like"/>
    <property type="match status" value="1"/>
</dbReference>
<dbReference type="InterPro" id="IPR002078">
    <property type="entry name" value="Sigma_54_int"/>
</dbReference>
<evidence type="ECO:0000256" key="4">
    <source>
        <dbReference type="ARBA" id="ARBA00022491"/>
    </source>
</evidence>
<evidence type="ECO:0000256" key="10">
    <source>
        <dbReference type="ARBA" id="ARBA00023125"/>
    </source>
</evidence>
<dbReference type="PANTHER" id="PTHR32071:SF95">
    <property type="entry name" value="DNA-BINDING TRANSCRIPTIONAL REGULATOR NTRC"/>
    <property type="match status" value="1"/>
</dbReference>
<keyword evidence="5 14" id="KW-0597">Phosphoprotein</keyword>
<dbReference type="GO" id="GO:0005737">
    <property type="term" value="C:cytoplasm"/>
    <property type="evidence" value="ECO:0007669"/>
    <property type="project" value="UniProtKB-SubCell"/>
</dbReference>
<feature type="modified residue" description="4-aspartylphosphate" evidence="14">
    <location>
        <position position="83"/>
    </location>
</feature>
<evidence type="ECO:0000256" key="7">
    <source>
        <dbReference type="ARBA" id="ARBA00022840"/>
    </source>
</evidence>
<dbReference type="EMBL" id="CP170721">
    <property type="protein sequence ID" value="XIA18204.1"/>
    <property type="molecule type" value="Genomic_DNA"/>
</dbReference>
<dbReference type="PRINTS" id="PR01590">
    <property type="entry name" value="HTHFIS"/>
</dbReference>
<keyword evidence="7 15" id="KW-0067">ATP-binding</keyword>
<dbReference type="InterPro" id="IPR003593">
    <property type="entry name" value="AAA+_ATPase"/>
</dbReference>
<dbReference type="InterPro" id="IPR025943">
    <property type="entry name" value="Sigma_54_int_dom_ATP-bd_2"/>
</dbReference>
<dbReference type="Pfam" id="PF25601">
    <property type="entry name" value="AAA_lid_14"/>
    <property type="match status" value="1"/>
</dbReference>
<dbReference type="InterPro" id="IPR010114">
    <property type="entry name" value="Transcript_reg_NtrC"/>
</dbReference>
<dbReference type="InterPro" id="IPR009057">
    <property type="entry name" value="Homeodomain-like_sf"/>
</dbReference>
<evidence type="ECO:0000313" key="18">
    <source>
        <dbReference type="EMBL" id="XIA18204.1"/>
    </source>
</evidence>
<feature type="domain" description="Sigma-54 factor interaction" evidence="16">
    <location>
        <begin position="167"/>
        <end position="396"/>
    </location>
</feature>
<dbReference type="FunFam" id="3.40.50.300:FF:000006">
    <property type="entry name" value="DNA-binding transcriptional regulator NtrC"/>
    <property type="match status" value="1"/>
</dbReference>
<evidence type="ECO:0000256" key="14">
    <source>
        <dbReference type="PROSITE-ProRule" id="PRU00169"/>
    </source>
</evidence>
<evidence type="ECO:0000256" key="6">
    <source>
        <dbReference type="ARBA" id="ARBA00022741"/>
    </source>
</evidence>
<evidence type="ECO:0000256" key="2">
    <source>
        <dbReference type="ARBA" id="ARBA00019059"/>
    </source>
</evidence>
<dbReference type="InterPro" id="IPR001789">
    <property type="entry name" value="Sig_transdc_resp-reg_receiver"/>
</dbReference>
<dbReference type="Gene3D" id="3.40.50.2300">
    <property type="match status" value="1"/>
</dbReference>
<dbReference type="PROSITE" id="PS50110">
    <property type="entry name" value="RESPONSE_REGULATORY"/>
    <property type="match status" value="1"/>
</dbReference>
<gene>
    <name evidence="15 18" type="primary">ntrC</name>
    <name evidence="18" type="ORF">ACFYG5_16825</name>
</gene>
<dbReference type="InterPro" id="IPR027417">
    <property type="entry name" value="P-loop_NTPase"/>
</dbReference>
<dbReference type="PANTHER" id="PTHR32071">
    <property type="entry name" value="TRANSCRIPTIONAL REGULATORY PROTEIN"/>
    <property type="match status" value="1"/>
</dbReference>
<evidence type="ECO:0000256" key="9">
    <source>
        <dbReference type="ARBA" id="ARBA00023015"/>
    </source>
</evidence>
<evidence type="ECO:0000256" key="12">
    <source>
        <dbReference type="ARBA" id="ARBA00023163"/>
    </source>
</evidence>
<dbReference type="AlphaFoldDB" id="A0AB74USI0"/>
<dbReference type="PROSITE" id="PS00688">
    <property type="entry name" value="SIGMA54_INTERACT_3"/>
    <property type="match status" value="1"/>
</dbReference>
<dbReference type="RefSeq" id="WP_395120682.1">
    <property type="nucleotide sequence ID" value="NZ_CP170721.1"/>
</dbReference>
<evidence type="ECO:0000256" key="11">
    <source>
        <dbReference type="ARBA" id="ARBA00023159"/>
    </source>
</evidence>
<reference evidence="18" key="1">
    <citation type="submission" date="2024-10" db="EMBL/GenBank/DDBJ databases">
        <authorList>
            <person name="Lesea H.P."/>
            <person name="Kuehl J.V."/>
            <person name="Chandonia J.-M."/>
        </authorList>
    </citation>
    <scope>NUCLEOTIDE SEQUENCE</scope>
    <source>
        <strain evidence="18">FW102-FHT14D07</strain>
    </source>
</reference>
<dbReference type="SMART" id="SM00448">
    <property type="entry name" value="REC"/>
    <property type="match status" value="1"/>
</dbReference>
<evidence type="ECO:0000256" key="15">
    <source>
        <dbReference type="RuleBase" id="RU365013"/>
    </source>
</evidence>
<protein>
    <recommendedName>
        <fullName evidence="2 15">DNA-binding transcriptional regulator NtrC</fullName>
    </recommendedName>
    <alternativeName>
        <fullName evidence="15">Nitrogen regulation protein NR(I)</fullName>
    </alternativeName>
</protein>
<dbReference type="SMART" id="SM00382">
    <property type="entry name" value="AAA"/>
    <property type="match status" value="1"/>
</dbReference>
<dbReference type="GO" id="GO:0006808">
    <property type="term" value="P:regulation of nitrogen utilization"/>
    <property type="evidence" value="ECO:0007669"/>
    <property type="project" value="UniProtKB-UniRule"/>
</dbReference>
<dbReference type="SUPFAM" id="SSF52172">
    <property type="entry name" value="CheY-like"/>
    <property type="match status" value="1"/>
</dbReference>
<dbReference type="Pfam" id="PF00072">
    <property type="entry name" value="Response_reg"/>
    <property type="match status" value="1"/>
</dbReference>
<evidence type="ECO:0000259" key="17">
    <source>
        <dbReference type="PROSITE" id="PS50110"/>
    </source>
</evidence>
<dbReference type="CDD" id="cd00009">
    <property type="entry name" value="AAA"/>
    <property type="match status" value="1"/>
</dbReference>
<dbReference type="Pfam" id="PF02954">
    <property type="entry name" value="HTH_8"/>
    <property type="match status" value="1"/>
</dbReference>
<keyword evidence="3 15" id="KW-0963">Cytoplasm</keyword>
<keyword evidence="6 15" id="KW-0547">Nucleotide-binding</keyword>
<organism evidence="18">
    <name type="scientific">Rhodanobacter sp. FW102-FHT14D07</name>
    <dbReference type="NCBI Taxonomy" id="3351462"/>
    <lineage>
        <taxon>Bacteria</taxon>
        <taxon>Pseudomonadati</taxon>
        <taxon>Pseudomonadota</taxon>
        <taxon>Gammaproteobacteria</taxon>
        <taxon>Lysobacterales</taxon>
        <taxon>Rhodanobacteraceae</taxon>
        <taxon>Rhodanobacter</taxon>
    </lineage>
</organism>
<keyword evidence="4 15" id="KW-0678">Repressor</keyword>
<evidence type="ECO:0000259" key="16">
    <source>
        <dbReference type="PROSITE" id="PS50045"/>
    </source>
</evidence>
<dbReference type="FunFam" id="3.40.50.2300:FF:000018">
    <property type="entry name" value="DNA-binding transcriptional regulator NtrC"/>
    <property type="match status" value="1"/>
</dbReference>
<keyword evidence="10 15" id="KW-0238">DNA-binding</keyword>
<dbReference type="GO" id="GO:0006355">
    <property type="term" value="P:regulation of DNA-templated transcription"/>
    <property type="evidence" value="ECO:0007669"/>
    <property type="project" value="InterPro"/>
</dbReference>
<dbReference type="PROSITE" id="PS00675">
    <property type="entry name" value="SIGMA54_INTERACT_1"/>
    <property type="match status" value="1"/>
</dbReference>
<dbReference type="SUPFAM" id="SSF52540">
    <property type="entry name" value="P-loop containing nucleoside triphosphate hydrolases"/>
    <property type="match status" value="1"/>
</dbReference>
<dbReference type="PROSITE" id="PS00676">
    <property type="entry name" value="SIGMA54_INTERACT_2"/>
    <property type="match status" value="1"/>
</dbReference>
<proteinExistence type="predicted"/>
<dbReference type="GO" id="GO:0005524">
    <property type="term" value="F:ATP binding"/>
    <property type="evidence" value="ECO:0007669"/>
    <property type="project" value="UniProtKB-KW"/>
</dbReference>
<evidence type="ECO:0000256" key="13">
    <source>
        <dbReference type="ARBA" id="ARBA00023231"/>
    </source>
</evidence>
<name>A0AB74USI0_9GAMM</name>
<dbReference type="Gene3D" id="1.10.8.60">
    <property type="match status" value="1"/>
</dbReference>
<keyword evidence="11 15" id="KW-0010">Activator</keyword>